<dbReference type="GO" id="GO:0000155">
    <property type="term" value="F:phosphorelay sensor kinase activity"/>
    <property type="evidence" value="ECO:0007669"/>
    <property type="project" value="InterPro"/>
</dbReference>
<dbReference type="PROSITE" id="PS50109">
    <property type="entry name" value="HIS_KIN"/>
    <property type="match status" value="1"/>
</dbReference>
<evidence type="ECO:0000313" key="8">
    <source>
        <dbReference type="EMBL" id="HIZ31250.1"/>
    </source>
</evidence>
<evidence type="ECO:0000256" key="5">
    <source>
        <dbReference type="ARBA" id="ARBA00022777"/>
    </source>
</evidence>
<dbReference type="InterPro" id="IPR036097">
    <property type="entry name" value="HisK_dim/P_sf"/>
</dbReference>
<proteinExistence type="predicted"/>
<gene>
    <name evidence="8" type="ORF">H9813_08500</name>
</gene>
<dbReference type="SUPFAM" id="SSF47384">
    <property type="entry name" value="Homodimeric domain of signal transducing histidine kinase"/>
    <property type="match status" value="1"/>
</dbReference>
<dbReference type="InterPro" id="IPR003594">
    <property type="entry name" value="HATPase_dom"/>
</dbReference>
<dbReference type="Gene3D" id="1.10.287.130">
    <property type="match status" value="1"/>
</dbReference>
<dbReference type="EMBL" id="DXBV01000083">
    <property type="protein sequence ID" value="HIZ31250.1"/>
    <property type="molecule type" value="Genomic_DNA"/>
</dbReference>
<evidence type="ECO:0000256" key="6">
    <source>
        <dbReference type="ARBA" id="ARBA00023012"/>
    </source>
</evidence>
<dbReference type="Pfam" id="PF00512">
    <property type="entry name" value="HisKA"/>
    <property type="match status" value="1"/>
</dbReference>
<organism evidence="8 9">
    <name type="scientific">Candidatus Allofournierella merdipullorum</name>
    <dbReference type="NCBI Taxonomy" id="2838595"/>
    <lineage>
        <taxon>Bacteria</taxon>
        <taxon>Bacillati</taxon>
        <taxon>Bacillota</taxon>
        <taxon>Clostridia</taxon>
        <taxon>Eubacteriales</taxon>
        <taxon>Oscillospiraceae</taxon>
        <taxon>Allofournierella</taxon>
    </lineage>
</organism>
<dbReference type="PANTHER" id="PTHR43711:SF1">
    <property type="entry name" value="HISTIDINE KINASE 1"/>
    <property type="match status" value="1"/>
</dbReference>
<evidence type="ECO:0000313" key="9">
    <source>
        <dbReference type="Proteomes" id="UP000824035"/>
    </source>
</evidence>
<keyword evidence="4" id="KW-0808">Transferase</keyword>
<evidence type="ECO:0000256" key="4">
    <source>
        <dbReference type="ARBA" id="ARBA00022679"/>
    </source>
</evidence>
<dbReference type="Gene3D" id="3.30.565.10">
    <property type="entry name" value="Histidine kinase-like ATPase, C-terminal domain"/>
    <property type="match status" value="1"/>
</dbReference>
<dbReference type="InterPro" id="IPR036890">
    <property type="entry name" value="HATPase_C_sf"/>
</dbReference>
<dbReference type="SMART" id="SM00387">
    <property type="entry name" value="HATPase_c"/>
    <property type="match status" value="1"/>
</dbReference>
<dbReference type="EC" id="2.7.13.3" evidence="2"/>
<feature type="domain" description="Histidine kinase" evidence="7">
    <location>
        <begin position="92"/>
        <end position="303"/>
    </location>
</feature>
<dbReference type="AlphaFoldDB" id="A0A9D2IZC5"/>
<comment type="caution">
    <text evidence="8">The sequence shown here is derived from an EMBL/GenBank/DDBJ whole genome shotgun (WGS) entry which is preliminary data.</text>
</comment>
<keyword evidence="5 8" id="KW-0418">Kinase</keyword>
<keyword evidence="6" id="KW-0902">Two-component regulatory system</keyword>
<dbReference type="CDD" id="cd00082">
    <property type="entry name" value="HisKA"/>
    <property type="match status" value="1"/>
</dbReference>
<evidence type="ECO:0000256" key="1">
    <source>
        <dbReference type="ARBA" id="ARBA00000085"/>
    </source>
</evidence>
<reference evidence="8" key="1">
    <citation type="journal article" date="2021" name="PeerJ">
        <title>Extensive microbial diversity within the chicken gut microbiome revealed by metagenomics and culture.</title>
        <authorList>
            <person name="Gilroy R."/>
            <person name="Ravi A."/>
            <person name="Getino M."/>
            <person name="Pursley I."/>
            <person name="Horton D.L."/>
            <person name="Alikhan N.F."/>
            <person name="Baker D."/>
            <person name="Gharbi K."/>
            <person name="Hall N."/>
            <person name="Watson M."/>
            <person name="Adriaenssens E.M."/>
            <person name="Foster-Nyarko E."/>
            <person name="Jarju S."/>
            <person name="Secka A."/>
            <person name="Antonio M."/>
            <person name="Oren A."/>
            <person name="Chaudhuri R.R."/>
            <person name="La Ragione R."/>
            <person name="Hildebrand F."/>
            <person name="Pallen M.J."/>
        </authorList>
    </citation>
    <scope>NUCLEOTIDE SEQUENCE</scope>
    <source>
        <strain evidence="8">ChiGjej4B4-18154</strain>
    </source>
</reference>
<dbReference type="CDD" id="cd00075">
    <property type="entry name" value="HATPase"/>
    <property type="match status" value="1"/>
</dbReference>
<evidence type="ECO:0000259" key="7">
    <source>
        <dbReference type="PROSITE" id="PS50109"/>
    </source>
</evidence>
<dbReference type="PRINTS" id="PR00344">
    <property type="entry name" value="BCTRLSENSOR"/>
</dbReference>
<dbReference type="PANTHER" id="PTHR43711">
    <property type="entry name" value="TWO-COMPONENT HISTIDINE KINASE"/>
    <property type="match status" value="1"/>
</dbReference>
<accession>A0A9D2IZC5</accession>
<name>A0A9D2IZC5_9FIRM</name>
<dbReference type="InterPro" id="IPR004358">
    <property type="entry name" value="Sig_transdc_His_kin-like_C"/>
</dbReference>
<dbReference type="Proteomes" id="UP000824035">
    <property type="component" value="Unassembled WGS sequence"/>
</dbReference>
<dbReference type="Pfam" id="PF02518">
    <property type="entry name" value="HATPase_c"/>
    <property type="match status" value="1"/>
</dbReference>
<sequence length="303" mass="32409">MTGWVIAAALLALAGIIALGAGLAARRRAQRTLDRVEEMLTAAMEGRFAEEHFDESRLSALEARLARYLTASETSAGRVRQEKDRLASLVADIAHQTRTPVANLRLYSQLLAEQPLSPAGQDCAAAIDAQSEKLGVLVEALVKTSRLETGLLALHPAPGPLEPLLRRAAAQYAPAAAEKGVTLTVGEAAGEAVFDEKWTEEALCNLLDNAVKYTPAGGRVTVEARLYEMFAAIRVSDTGPGIPESEHAKIFGRFYRCPGAYQAQGVGIGLYLARQISQGQGGYVKVESAPGKGSVFSLWLPRR</sequence>
<dbReference type="InterPro" id="IPR050736">
    <property type="entry name" value="Sensor_HK_Regulatory"/>
</dbReference>
<protein>
    <recommendedName>
        <fullName evidence="2">histidine kinase</fullName>
        <ecNumber evidence="2">2.7.13.3</ecNumber>
    </recommendedName>
</protein>
<evidence type="ECO:0000256" key="3">
    <source>
        <dbReference type="ARBA" id="ARBA00022553"/>
    </source>
</evidence>
<dbReference type="InterPro" id="IPR005467">
    <property type="entry name" value="His_kinase_dom"/>
</dbReference>
<reference evidence="8" key="2">
    <citation type="submission" date="2021-04" db="EMBL/GenBank/DDBJ databases">
        <authorList>
            <person name="Gilroy R."/>
        </authorList>
    </citation>
    <scope>NUCLEOTIDE SEQUENCE</scope>
    <source>
        <strain evidence="8">ChiGjej4B4-18154</strain>
    </source>
</reference>
<dbReference type="InterPro" id="IPR003661">
    <property type="entry name" value="HisK_dim/P_dom"/>
</dbReference>
<keyword evidence="3" id="KW-0597">Phosphoprotein</keyword>
<evidence type="ECO:0000256" key="2">
    <source>
        <dbReference type="ARBA" id="ARBA00012438"/>
    </source>
</evidence>
<comment type="catalytic activity">
    <reaction evidence="1">
        <text>ATP + protein L-histidine = ADP + protein N-phospho-L-histidine.</text>
        <dbReference type="EC" id="2.7.13.3"/>
    </reaction>
</comment>
<dbReference type="SMART" id="SM00388">
    <property type="entry name" value="HisKA"/>
    <property type="match status" value="1"/>
</dbReference>
<dbReference type="SUPFAM" id="SSF55874">
    <property type="entry name" value="ATPase domain of HSP90 chaperone/DNA topoisomerase II/histidine kinase"/>
    <property type="match status" value="1"/>
</dbReference>